<dbReference type="AlphaFoldDB" id="A1AML2"/>
<gene>
    <name evidence="2" type="ordered locus">Ppro_0954</name>
</gene>
<sequence length="92" mass="9782">MKQAGANDSGHLGARNGPAGSAPCGSANRTFYPTPKPAHSAMVLPAGSGILQSPRNSRDIEALRAEMLKVLPRRSLGQWMVGLNLKKRYLGK</sequence>
<dbReference type="EMBL" id="CP000482">
    <property type="protein sequence ID" value="ABK98582.1"/>
    <property type="molecule type" value="Genomic_DNA"/>
</dbReference>
<proteinExistence type="predicted"/>
<dbReference type="OrthoDB" id="5290005at2"/>
<dbReference type="KEGG" id="ppd:Ppro_0954"/>
<organism evidence="2 3">
    <name type="scientific">Pelobacter propionicus (strain DSM 2379 / NBRC 103807 / OttBd1)</name>
    <dbReference type="NCBI Taxonomy" id="338966"/>
    <lineage>
        <taxon>Bacteria</taxon>
        <taxon>Pseudomonadati</taxon>
        <taxon>Thermodesulfobacteriota</taxon>
        <taxon>Desulfuromonadia</taxon>
        <taxon>Desulfuromonadales</taxon>
        <taxon>Desulfuromonadaceae</taxon>
        <taxon>Pelobacter</taxon>
    </lineage>
</organism>
<dbReference type="Proteomes" id="UP000006732">
    <property type="component" value="Chromosome"/>
</dbReference>
<keyword evidence="3" id="KW-1185">Reference proteome</keyword>
<name>A1AML2_PELPD</name>
<evidence type="ECO:0000313" key="3">
    <source>
        <dbReference type="Proteomes" id="UP000006732"/>
    </source>
</evidence>
<reference evidence="2 3" key="1">
    <citation type="submission" date="2006-10" db="EMBL/GenBank/DDBJ databases">
        <title>Complete sequence of chromosome of Pelobacter propionicus DSM 2379.</title>
        <authorList>
            <consortium name="US DOE Joint Genome Institute"/>
            <person name="Copeland A."/>
            <person name="Lucas S."/>
            <person name="Lapidus A."/>
            <person name="Barry K."/>
            <person name="Detter J.C."/>
            <person name="Glavina del Rio T."/>
            <person name="Hammon N."/>
            <person name="Israni S."/>
            <person name="Dalin E."/>
            <person name="Tice H."/>
            <person name="Pitluck S."/>
            <person name="Saunders E."/>
            <person name="Brettin T."/>
            <person name="Bruce D."/>
            <person name="Han C."/>
            <person name="Tapia R."/>
            <person name="Schmutz J."/>
            <person name="Larimer F."/>
            <person name="Land M."/>
            <person name="Hauser L."/>
            <person name="Kyrpides N."/>
            <person name="Kim E."/>
            <person name="Lovley D."/>
            <person name="Richardson P."/>
        </authorList>
    </citation>
    <scope>NUCLEOTIDE SEQUENCE [LARGE SCALE GENOMIC DNA]</scope>
    <source>
        <strain evidence="3">DSM 2379 / NBRC 103807 / OttBd1</strain>
    </source>
</reference>
<accession>A1AML2</accession>
<evidence type="ECO:0000256" key="1">
    <source>
        <dbReference type="SAM" id="MobiDB-lite"/>
    </source>
</evidence>
<dbReference type="HOGENOM" id="CLU_2410637_0_0_7"/>
<evidence type="ECO:0000313" key="2">
    <source>
        <dbReference type="EMBL" id="ABK98582.1"/>
    </source>
</evidence>
<feature type="region of interest" description="Disordered" evidence="1">
    <location>
        <begin position="1"/>
        <end position="35"/>
    </location>
</feature>
<protein>
    <submittedName>
        <fullName evidence="2">Uncharacterized protein</fullName>
    </submittedName>
</protein>
<dbReference type="RefSeq" id="WP_011734889.1">
    <property type="nucleotide sequence ID" value="NC_008609.1"/>
</dbReference>